<feature type="region of interest" description="Disordered" evidence="1">
    <location>
        <begin position="285"/>
        <end position="321"/>
    </location>
</feature>
<protein>
    <recommendedName>
        <fullName evidence="5">DUF3300 domain-containing protein</fullName>
    </recommendedName>
</protein>
<organism evidence="3 4">
    <name type="scientific">Geomonas silvestris</name>
    <dbReference type="NCBI Taxonomy" id="2740184"/>
    <lineage>
        <taxon>Bacteria</taxon>
        <taxon>Pseudomonadati</taxon>
        <taxon>Thermodesulfobacteriota</taxon>
        <taxon>Desulfuromonadia</taxon>
        <taxon>Geobacterales</taxon>
        <taxon>Geobacteraceae</taxon>
        <taxon>Geomonas</taxon>
    </lineage>
</organism>
<evidence type="ECO:0000313" key="3">
    <source>
        <dbReference type="EMBL" id="GFO60611.1"/>
    </source>
</evidence>
<accession>A0A6V8MKQ4</accession>
<evidence type="ECO:0000256" key="2">
    <source>
        <dbReference type="SAM" id="SignalP"/>
    </source>
</evidence>
<comment type="caution">
    <text evidence="3">The sequence shown here is derived from an EMBL/GenBank/DDBJ whole genome shotgun (WGS) entry which is preliminary data.</text>
</comment>
<feature type="compositionally biased region" description="Gly residues" evidence="1">
    <location>
        <begin position="311"/>
        <end position="321"/>
    </location>
</feature>
<sequence length="379" mass="39747">MERTFGWLCLLMLVALLALPGAVLAQEGASAPPISQPLVTEGLFAVNLANALGVSSTSDPVEAENALAKVRVAPQNGWIGDYPMTPDLVGEVRQALDDAVANGDLALSRDDALQRFDAATGNVDLAVQAYAGTVTETETPTPQSCTNYPNPSSISSAYSSEGPPVVTYYCPPPDYYYQYDYVPYPFYWESFWFPGYFILHDFHRHVRYHGHHVLISNHYNDFGRHRMYRVDPVDRLHGRSFSGIGAWRHQRGFISTGRPHSPERIFNAPRTGNVGIGRSGGTVIYRGSGTSGTGTLSRGSGVVIRTPRVGGSTGSAGGGRVGGFQGGGGGVVRSGSGSFHGGAGGGAPRGGADGGFRGGGGGGFQGGGGFRGGAGGMRR</sequence>
<reference evidence="4" key="1">
    <citation type="submission" date="2020-06" db="EMBL/GenBank/DDBJ databases">
        <title>Draft genomic sequence of Geomonas sp. Red330.</title>
        <authorList>
            <person name="Itoh H."/>
            <person name="Zhenxing X."/>
            <person name="Ushijima N."/>
            <person name="Masuda Y."/>
            <person name="Shiratori Y."/>
            <person name="Senoo K."/>
        </authorList>
    </citation>
    <scope>NUCLEOTIDE SEQUENCE [LARGE SCALE GENOMIC DNA]</scope>
    <source>
        <strain evidence="4">Red330</strain>
    </source>
</reference>
<evidence type="ECO:0000256" key="1">
    <source>
        <dbReference type="SAM" id="MobiDB-lite"/>
    </source>
</evidence>
<feature type="signal peptide" evidence="2">
    <location>
        <begin position="1"/>
        <end position="25"/>
    </location>
</feature>
<dbReference type="EMBL" id="BLXX01000009">
    <property type="protein sequence ID" value="GFO60611.1"/>
    <property type="molecule type" value="Genomic_DNA"/>
</dbReference>
<keyword evidence="4" id="KW-1185">Reference proteome</keyword>
<keyword evidence="2" id="KW-0732">Signal</keyword>
<evidence type="ECO:0008006" key="5">
    <source>
        <dbReference type="Google" id="ProtNLM"/>
    </source>
</evidence>
<evidence type="ECO:0000313" key="4">
    <source>
        <dbReference type="Proteomes" id="UP000556026"/>
    </source>
</evidence>
<proteinExistence type="predicted"/>
<feature type="region of interest" description="Disordered" evidence="1">
    <location>
        <begin position="338"/>
        <end position="379"/>
    </location>
</feature>
<dbReference type="AlphaFoldDB" id="A0A6V8MKQ4"/>
<name>A0A6V8MKQ4_9BACT</name>
<feature type="chain" id="PRO_5027929769" description="DUF3300 domain-containing protein" evidence="2">
    <location>
        <begin position="26"/>
        <end position="379"/>
    </location>
</feature>
<dbReference type="Proteomes" id="UP000556026">
    <property type="component" value="Unassembled WGS sequence"/>
</dbReference>
<gene>
    <name evidence="3" type="ORF">GMST_29360</name>
</gene>